<reference evidence="2 3" key="1">
    <citation type="submission" date="2024-05" db="EMBL/GenBank/DDBJ databases">
        <authorList>
            <person name="Wallberg A."/>
        </authorList>
    </citation>
    <scope>NUCLEOTIDE SEQUENCE [LARGE SCALE GENOMIC DNA]</scope>
</reference>
<evidence type="ECO:0000256" key="1">
    <source>
        <dbReference type="SAM" id="Coils"/>
    </source>
</evidence>
<keyword evidence="3" id="KW-1185">Reference proteome</keyword>
<accession>A0AAV2QTG5</accession>
<dbReference type="Proteomes" id="UP001497623">
    <property type="component" value="Unassembled WGS sequence"/>
</dbReference>
<dbReference type="EMBL" id="CAXKWB010011359">
    <property type="protein sequence ID" value="CAL4100975.1"/>
    <property type="molecule type" value="Genomic_DNA"/>
</dbReference>
<dbReference type="GO" id="GO:0031110">
    <property type="term" value="P:regulation of microtubule polymerization or depolymerization"/>
    <property type="evidence" value="ECO:0007669"/>
    <property type="project" value="InterPro"/>
</dbReference>
<feature type="coiled-coil region" evidence="1">
    <location>
        <begin position="234"/>
        <end position="284"/>
    </location>
</feature>
<sequence length="293" mass="33625">MLIGLVRDGFLRCFCNTCSVNSAIPGRHIHKKPMKKGSKKPKCKQPKKARYHATEIRCEEKSRGGMCYEVILAQPCVEKPEPQAPVSPRPKSCTHEEIQQKLQNAEERRKTMEASRVKLTERMTKLGEAARKRDEINAAFITTTQKDLDEKLDQTQNNREAYLNGLKAKVHDHLSQVAAVNKKSESDKEDLRVSIEAKMSNAEEKRDENMRTMLSKLKEHDDHLRQVRLGHEEAVKTLEKNIQAKLNIAEAKRETEIMKKLETLREHDRRAELVRANKERLMAAEKHETASSG</sequence>
<dbReference type="PANTHER" id="PTHR10104:SF1">
    <property type="entry name" value="STATHMIN, ISOFORM D"/>
    <property type="match status" value="1"/>
</dbReference>
<dbReference type="GO" id="GO:0031175">
    <property type="term" value="P:neuron projection development"/>
    <property type="evidence" value="ECO:0007669"/>
    <property type="project" value="TreeGrafter"/>
</dbReference>
<evidence type="ECO:0000313" key="2">
    <source>
        <dbReference type="EMBL" id="CAL4100975.1"/>
    </source>
</evidence>
<dbReference type="SUPFAM" id="SSF101494">
    <property type="entry name" value="Stathmin"/>
    <property type="match status" value="1"/>
</dbReference>
<dbReference type="GO" id="GO:0007019">
    <property type="term" value="P:microtubule depolymerization"/>
    <property type="evidence" value="ECO:0007669"/>
    <property type="project" value="TreeGrafter"/>
</dbReference>
<evidence type="ECO:0000313" key="3">
    <source>
        <dbReference type="Proteomes" id="UP001497623"/>
    </source>
</evidence>
<dbReference type="Gene3D" id="6.10.280.30">
    <property type="match status" value="3"/>
</dbReference>
<proteinExistence type="predicted"/>
<gene>
    <name evidence="2" type="ORF">MNOR_LOCUS16914</name>
</gene>
<dbReference type="GO" id="GO:0005737">
    <property type="term" value="C:cytoplasm"/>
    <property type="evidence" value="ECO:0007669"/>
    <property type="project" value="TreeGrafter"/>
</dbReference>
<name>A0AAV2QTG5_MEGNR</name>
<dbReference type="InterPro" id="IPR000956">
    <property type="entry name" value="Stathmin_fam"/>
</dbReference>
<dbReference type="Pfam" id="PF00836">
    <property type="entry name" value="Stathmin"/>
    <property type="match status" value="1"/>
</dbReference>
<dbReference type="PRINTS" id="PR00345">
    <property type="entry name" value="STATHMIN"/>
</dbReference>
<dbReference type="InterPro" id="IPR036002">
    <property type="entry name" value="Stathmin_sf"/>
</dbReference>
<comment type="caution">
    <text evidence="2">The sequence shown here is derived from an EMBL/GenBank/DDBJ whole genome shotgun (WGS) entry which is preliminary data.</text>
</comment>
<dbReference type="PROSITE" id="PS51663">
    <property type="entry name" value="STATHMIN_3"/>
    <property type="match status" value="1"/>
</dbReference>
<organism evidence="2 3">
    <name type="scientific">Meganyctiphanes norvegica</name>
    <name type="common">Northern krill</name>
    <name type="synonym">Thysanopoda norvegica</name>
    <dbReference type="NCBI Taxonomy" id="48144"/>
    <lineage>
        <taxon>Eukaryota</taxon>
        <taxon>Metazoa</taxon>
        <taxon>Ecdysozoa</taxon>
        <taxon>Arthropoda</taxon>
        <taxon>Crustacea</taxon>
        <taxon>Multicrustacea</taxon>
        <taxon>Malacostraca</taxon>
        <taxon>Eumalacostraca</taxon>
        <taxon>Eucarida</taxon>
        <taxon>Euphausiacea</taxon>
        <taxon>Euphausiidae</taxon>
        <taxon>Meganyctiphanes</taxon>
    </lineage>
</organism>
<dbReference type="GO" id="GO:0043005">
    <property type="term" value="C:neuron projection"/>
    <property type="evidence" value="ECO:0007669"/>
    <property type="project" value="TreeGrafter"/>
</dbReference>
<dbReference type="GO" id="GO:0015631">
    <property type="term" value="F:tubulin binding"/>
    <property type="evidence" value="ECO:0007669"/>
    <property type="project" value="TreeGrafter"/>
</dbReference>
<evidence type="ECO:0008006" key="4">
    <source>
        <dbReference type="Google" id="ProtNLM"/>
    </source>
</evidence>
<protein>
    <recommendedName>
        <fullName evidence="4">Stathmin</fullName>
    </recommendedName>
</protein>
<feature type="coiled-coil region" evidence="1">
    <location>
        <begin position="95"/>
        <end position="122"/>
    </location>
</feature>
<keyword evidence="1" id="KW-0175">Coiled coil</keyword>
<dbReference type="AlphaFoldDB" id="A0AAV2QTG5"/>
<dbReference type="PANTHER" id="PTHR10104">
    <property type="entry name" value="STATHMIN"/>
    <property type="match status" value="1"/>
</dbReference>